<accession>A0AAD8HNS0</accession>
<evidence type="ECO:0000313" key="5">
    <source>
        <dbReference type="Proteomes" id="UP001237642"/>
    </source>
</evidence>
<dbReference type="Gene3D" id="1.20.1160.11">
    <property type="entry name" value="Paired amphipathic helix"/>
    <property type="match status" value="1"/>
</dbReference>
<dbReference type="PANTHER" id="PTHR12346">
    <property type="entry name" value="SIN3B-RELATED"/>
    <property type="match status" value="1"/>
</dbReference>
<dbReference type="InterPro" id="IPR003822">
    <property type="entry name" value="PAH"/>
</dbReference>
<evidence type="ECO:0000313" key="4">
    <source>
        <dbReference type="EMBL" id="KAK1370061.1"/>
    </source>
</evidence>
<sequence length="332" mass="39012">MKSLEQKAIQFISLVKQTFIDQPSKFQEFSNLITNPKSHNLISKLKTLFADHQDLNFGLKDFLPKQIDADHDDDDDDDVIEPPKKKLCTGIRTWFLRDSPSELFDKIRDRCIEKNDHEFHVLFNFSKTILSYHENKINFYEADVIFKSLFKDDPDLFLESNRVLAQSLPESREKPDLSWTDEGIVACSLFEETMDAKEFYLFEMDMVFSRLESVIKKLDKDPHSLEKSFKVLDVKCIKKLYTEDGDDGLGDEMIRILQFDHVGRIVARVVVLDRPRQKKTQLKEQKLRLDKVWNEIFEDIGEDGRVHRHRDFLQRTKRASNNGFGTKKQCRG</sequence>
<name>A0AAD8HNS0_9APIA</name>
<dbReference type="GO" id="GO:0000122">
    <property type="term" value="P:negative regulation of transcription by RNA polymerase II"/>
    <property type="evidence" value="ECO:0007669"/>
    <property type="project" value="TreeGrafter"/>
</dbReference>
<evidence type="ECO:0000256" key="2">
    <source>
        <dbReference type="ARBA" id="ARBA00023242"/>
    </source>
</evidence>
<dbReference type="InterPro" id="IPR036600">
    <property type="entry name" value="PAH_sf"/>
</dbReference>
<dbReference type="EMBL" id="JAUIZM010000008">
    <property type="protein sequence ID" value="KAK1370061.1"/>
    <property type="molecule type" value="Genomic_DNA"/>
</dbReference>
<reference evidence="4" key="2">
    <citation type="submission" date="2023-05" db="EMBL/GenBank/DDBJ databases">
        <authorList>
            <person name="Schelkunov M.I."/>
        </authorList>
    </citation>
    <scope>NUCLEOTIDE SEQUENCE</scope>
    <source>
        <strain evidence="4">Hsosn_3</strain>
        <tissue evidence="4">Leaf</tissue>
    </source>
</reference>
<dbReference type="PROSITE" id="PS51477">
    <property type="entry name" value="PAH"/>
    <property type="match status" value="1"/>
</dbReference>
<proteinExistence type="predicted"/>
<gene>
    <name evidence="4" type="ORF">POM88_036153</name>
</gene>
<comment type="subcellular location">
    <subcellularLocation>
        <location evidence="1 3">Nucleus</location>
    </subcellularLocation>
</comment>
<dbReference type="InterPro" id="IPR039774">
    <property type="entry name" value="Sin3-like"/>
</dbReference>
<dbReference type="GO" id="GO:0000118">
    <property type="term" value="C:histone deacetylase complex"/>
    <property type="evidence" value="ECO:0007669"/>
    <property type="project" value="TreeGrafter"/>
</dbReference>
<dbReference type="GO" id="GO:0000785">
    <property type="term" value="C:chromatin"/>
    <property type="evidence" value="ECO:0007669"/>
    <property type="project" value="TreeGrafter"/>
</dbReference>
<dbReference type="GO" id="GO:0003714">
    <property type="term" value="F:transcription corepressor activity"/>
    <property type="evidence" value="ECO:0007669"/>
    <property type="project" value="InterPro"/>
</dbReference>
<dbReference type="AlphaFoldDB" id="A0AAD8HNS0"/>
<dbReference type="SUPFAM" id="SSF47762">
    <property type="entry name" value="PAH2 domain"/>
    <property type="match status" value="1"/>
</dbReference>
<reference evidence="4" key="1">
    <citation type="submission" date="2023-02" db="EMBL/GenBank/DDBJ databases">
        <title>Genome of toxic invasive species Heracleum sosnowskyi carries increased number of genes despite the absence of recent whole-genome duplications.</title>
        <authorList>
            <person name="Schelkunov M."/>
            <person name="Shtratnikova V."/>
            <person name="Makarenko M."/>
            <person name="Klepikova A."/>
            <person name="Omelchenko D."/>
            <person name="Novikova G."/>
            <person name="Obukhova E."/>
            <person name="Bogdanov V."/>
            <person name="Penin A."/>
            <person name="Logacheva M."/>
        </authorList>
    </citation>
    <scope>NUCLEOTIDE SEQUENCE</scope>
    <source>
        <strain evidence="4">Hsosn_3</strain>
        <tissue evidence="4">Leaf</tissue>
    </source>
</reference>
<protein>
    <submittedName>
        <fullName evidence="4">Uncharacterized protein</fullName>
    </submittedName>
</protein>
<comment type="caution">
    <text evidence="4">The sequence shown here is derived from an EMBL/GenBank/DDBJ whole genome shotgun (WGS) entry which is preliminary data.</text>
</comment>
<evidence type="ECO:0000256" key="3">
    <source>
        <dbReference type="PROSITE-ProRule" id="PRU00810"/>
    </source>
</evidence>
<keyword evidence="5" id="KW-1185">Reference proteome</keyword>
<dbReference type="PANTHER" id="PTHR12346:SF23">
    <property type="entry name" value="PAIRED AMPHIPATHIC HELIX SIN3-LIKE PROTEIN-RELATED"/>
    <property type="match status" value="1"/>
</dbReference>
<dbReference type="Proteomes" id="UP001237642">
    <property type="component" value="Unassembled WGS sequence"/>
</dbReference>
<organism evidence="4 5">
    <name type="scientific">Heracleum sosnowskyi</name>
    <dbReference type="NCBI Taxonomy" id="360622"/>
    <lineage>
        <taxon>Eukaryota</taxon>
        <taxon>Viridiplantae</taxon>
        <taxon>Streptophyta</taxon>
        <taxon>Embryophyta</taxon>
        <taxon>Tracheophyta</taxon>
        <taxon>Spermatophyta</taxon>
        <taxon>Magnoliopsida</taxon>
        <taxon>eudicotyledons</taxon>
        <taxon>Gunneridae</taxon>
        <taxon>Pentapetalae</taxon>
        <taxon>asterids</taxon>
        <taxon>campanulids</taxon>
        <taxon>Apiales</taxon>
        <taxon>Apiaceae</taxon>
        <taxon>Apioideae</taxon>
        <taxon>apioid superclade</taxon>
        <taxon>Tordylieae</taxon>
        <taxon>Tordyliinae</taxon>
        <taxon>Heracleum</taxon>
    </lineage>
</organism>
<evidence type="ECO:0000256" key="1">
    <source>
        <dbReference type="ARBA" id="ARBA00004123"/>
    </source>
</evidence>
<keyword evidence="2 3" id="KW-0539">Nucleus</keyword>